<evidence type="ECO:0000313" key="2">
    <source>
        <dbReference type="Proteomes" id="UP001552299"/>
    </source>
</evidence>
<dbReference type="Proteomes" id="UP001552299">
    <property type="component" value="Unassembled WGS sequence"/>
</dbReference>
<reference evidence="1 2" key="1">
    <citation type="journal article" date="2024" name="Plant Biotechnol. J.">
        <title>Dendrobium thyrsiflorum genome and its molecular insights into genes involved in important horticultural traits.</title>
        <authorList>
            <person name="Chen B."/>
            <person name="Wang J.Y."/>
            <person name="Zheng P.J."/>
            <person name="Li K.L."/>
            <person name="Liang Y.M."/>
            <person name="Chen X.F."/>
            <person name="Zhang C."/>
            <person name="Zhao X."/>
            <person name="He X."/>
            <person name="Zhang G.Q."/>
            <person name="Liu Z.J."/>
            <person name="Xu Q."/>
        </authorList>
    </citation>
    <scope>NUCLEOTIDE SEQUENCE [LARGE SCALE GENOMIC DNA]</scope>
    <source>
        <strain evidence="1">GZMU011</strain>
    </source>
</reference>
<keyword evidence="2" id="KW-1185">Reference proteome</keyword>
<organism evidence="1 2">
    <name type="scientific">Dendrobium thyrsiflorum</name>
    <name type="common">Pinecone-like raceme dendrobium</name>
    <name type="synonym">Orchid</name>
    <dbReference type="NCBI Taxonomy" id="117978"/>
    <lineage>
        <taxon>Eukaryota</taxon>
        <taxon>Viridiplantae</taxon>
        <taxon>Streptophyta</taxon>
        <taxon>Embryophyta</taxon>
        <taxon>Tracheophyta</taxon>
        <taxon>Spermatophyta</taxon>
        <taxon>Magnoliopsida</taxon>
        <taxon>Liliopsida</taxon>
        <taxon>Asparagales</taxon>
        <taxon>Orchidaceae</taxon>
        <taxon>Epidendroideae</taxon>
        <taxon>Malaxideae</taxon>
        <taxon>Dendrobiinae</taxon>
        <taxon>Dendrobium</taxon>
    </lineage>
</organism>
<sequence length="121" mass="13376">MEIGNNQGDIVSVSEIGLREIPSAPSWISRDCGSASASGNSKSSFSTPIKSIRYENIMWILQKYTYSFSAAFPTGGWEKILPGRFMQLTGDALPFTKRLQATSTDPSCGWWKLRFPPIGNH</sequence>
<dbReference type="AlphaFoldDB" id="A0ABD0U3V0"/>
<name>A0ABD0U3V0_DENTH</name>
<gene>
    <name evidence="1" type="ORF">M5K25_025183</name>
</gene>
<comment type="caution">
    <text evidence="1">The sequence shown here is derived from an EMBL/GenBank/DDBJ whole genome shotgun (WGS) entry which is preliminary data.</text>
</comment>
<dbReference type="EMBL" id="JANQDX010000018">
    <property type="protein sequence ID" value="KAL0906670.1"/>
    <property type="molecule type" value="Genomic_DNA"/>
</dbReference>
<proteinExistence type="predicted"/>
<evidence type="ECO:0000313" key="1">
    <source>
        <dbReference type="EMBL" id="KAL0906670.1"/>
    </source>
</evidence>
<accession>A0ABD0U3V0</accession>
<protein>
    <submittedName>
        <fullName evidence="1">Uncharacterized protein</fullName>
    </submittedName>
</protein>